<protein>
    <recommendedName>
        <fullName evidence="4">Lipid droplet-associated perilipin protein</fullName>
    </recommendedName>
</protein>
<feature type="compositionally biased region" description="Polar residues" evidence="1">
    <location>
        <begin position="1"/>
        <end position="22"/>
    </location>
</feature>
<comment type="caution">
    <text evidence="2">The sequence shown here is derived from an EMBL/GenBank/DDBJ whole genome shotgun (WGS) entry which is preliminary data.</text>
</comment>
<evidence type="ECO:0000256" key="1">
    <source>
        <dbReference type="SAM" id="MobiDB-lite"/>
    </source>
</evidence>
<feature type="region of interest" description="Disordered" evidence="1">
    <location>
        <begin position="1"/>
        <end position="23"/>
    </location>
</feature>
<gene>
    <name evidence="2" type="ORF">VKT23_007587</name>
</gene>
<dbReference type="EMBL" id="JBANRG010000010">
    <property type="protein sequence ID" value="KAK7463005.1"/>
    <property type="molecule type" value="Genomic_DNA"/>
</dbReference>
<dbReference type="Gene3D" id="1.20.120.20">
    <property type="entry name" value="Apolipoprotein"/>
    <property type="match status" value="1"/>
</dbReference>
<dbReference type="SUPFAM" id="SSF58113">
    <property type="entry name" value="Apolipoprotein A-I"/>
    <property type="match status" value="1"/>
</dbReference>
<feature type="region of interest" description="Disordered" evidence="1">
    <location>
        <begin position="348"/>
        <end position="372"/>
    </location>
</feature>
<reference evidence="2 3" key="1">
    <citation type="submission" date="2024-01" db="EMBL/GenBank/DDBJ databases">
        <title>A draft genome for the cacao thread blight pathogen Marasmiellus scandens.</title>
        <authorList>
            <person name="Baruah I.K."/>
            <person name="Leung J."/>
            <person name="Bukari Y."/>
            <person name="Amoako-Attah I."/>
            <person name="Meinhardt L.W."/>
            <person name="Bailey B.A."/>
            <person name="Cohen S.P."/>
        </authorList>
    </citation>
    <scope>NUCLEOTIDE SEQUENCE [LARGE SCALE GENOMIC DNA]</scope>
    <source>
        <strain evidence="2 3">GH-19</strain>
    </source>
</reference>
<keyword evidence="3" id="KW-1185">Reference proteome</keyword>
<proteinExistence type="predicted"/>
<name>A0ABR1JPZ1_9AGAR</name>
<evidence type="ECO:0008006" key="4">
    <source>
        <dbReference type="Google" id="ProtNLM"/>
    </source>
</evidence>
<accession>A0ABR1JPZ1</accession>
<organism evidence="2 3">
    <name type="scientific">Marasmiellus scandens</name>
    <dbReference type="NCBI Taxonomy" id="2682957"/>
    <lineage>
        <taxon>Eukaryota</taxon>
        <taxon>Fungi</taxon>
        <taxon>Dikarya</taxon>
        <taxon>Basidiomycota</taxon>
        <taxon>Agaricomycotina</taxon>
        <taxon>Agaricomycetes</taxon>
        <taxon>Agaricomycetidae</taxon>
        <taxon>Agaricales</taxon>
        <taxon>Marasmiineae</taxon>
        <taxon>Omphalotaceae</taxon>
        <taxon>Marasmiellus</taxon>
    </lineage>
</organism>
<feature type="compositionally biased region" description="Gly residues" evidence="1">
    <location>
        <begin position="363"/>
        <end position="372"/>
    </location>
</feature>
<evidence type="ECO:0000313" key="3">
    <source>
        <dbReference type="Proteomes" id="UP001498398"/>
    </source>
</evidence>
<sequence length="372" mass="40291">MSSTATQTSTVPMPSKDSSSPPEITIINRFTSIPLIASSLGTINETLSNNAYTRTPYSTAKGLSSSAYKLTEPVQVQLAPILLRADGYANKAVDVVESRYPSAFTATPDDVLSYVRETQKSYSDYVRERRASASKAIDERVRTPALHVAEGIDQRFAPIVDYFQVAVSRISSNASSPAASPRAENAPGRYQYQRAFALSKDLQESLWTISNEQLKELQNHSALVQRASETAQSITAVTTSSISSAQARIHTLSDNMLHELKNLQSQVVDISSSLQTSASQIPPQLQQKYAELSGHLSATASDLHKIITTKDLPLQEKVTRVGTQVRESVNPLLDSLKQNLSDLLARGKSTTEQTASKVNGVNGVNGKGNGVH</sequence>
<evidence type="ECO:0000313" key="2">
    <source>
        <dbReference type="EMBL" id="KAK7463005.1"/>
    </source>
</evidence>
<dbReference type="Proteomes" id="UP001498398">
    <property type="component" value="Unassembled WGS sequence"/>
</dbReference>